<comment type="caution">
    <text evidence="5">Lacks conserved residue(s) required for the propagation of feature annotation.</text>
</comment>
<name>A0ABZ2RMB6_ECTME</name>
<evidence type="ECO:0000313" key="8">
    <source>
        <dbReference type="EMBL" id="WXL26735.1"/>
    </source>
</evidence>
<feature type="domain" description="HTH luxR-type" evidence="6">
    <location>
        <begin position="142"/>
        <end position="207"/>
    </location>
</feature>
<sequence length="210" mass="23234">MPKIMIIDDHPAIRVAIRSLLEDNGLDVIAETDNVTDALSLAKQHSPDAVIVEPAIPRLDTSALIARFASIGLNCPVIALTSQPADAYCNRYIDAGVQAYISKDEDLSPLLTAIEATMKGYSLFPAHIKNQTPHLPPEQPHEQLLLQSLTDRELTILKHLSLGYSNKKIGELLFLSNKTVSTYKTRIYQKLHLKSVVEMAAFSKRNLLIP</sequence>
<organism evidence="8 9">
    <name type="scientific">Ectopseudomonas mendocina</name>
    <name type="common">Pseudomonas mendocina</name>
    <dbReference type="NCBI Taxonomy" id="300"/>
    <lineage>
        <taxon>Bacteria</taxon>
        <taxon>Pseudomonadati</taxon>
        <taxon>Pseudomonadota</taxon>
        <taxon>Gammaproteobacteria</taxon>
        <taxon>Pseudomonadales</taxon>
        <taxon>Pseudomonadaceae</taxon>
        <taxon>Ectopseudomonas</taxon>
    </lineage>
</organism>
<protein>
    <submittedName>
        <fullName evidence="8">Response regulator transcription factor</fullName>
    </submittedName>
</protein>
<dbReference type="Pfam" id="PF00072">
    <property type="entry name" value="Response_reg"/>
    <property type="match status" value="1"/>
</dbReference>
<dbReference type="Proteomes" id="UP001476583">
    <property type="component" value="Chromosome"/>
</dbReference>
<evidence type="ECO:0000256" key="1">
    <source>
        <dbReference type="ARBA" id="ARBA00022553"/>
    </source>
</evidence>
<evidence type="ECO:0000313" key="9">
    <source>
        <dbReference type="Proteomes" id="UP001476583"/>
    </source>
</evidence>
<dbReference type="PANTHER" id="PTHR43214">
    <property type="entry name" value="TWO-COMPONENT RESPONSE REGULATOR"/>
    <property type="match status" value="1"/>
</dbReference>
<feature type="domain" description="Response regulatory" evidence="7">
    <location>
        <begin position="3"/>
        <end position="118"/>
    </location>
</feature>
<keyword evidence="3" id="KW-0238">DNA-binding</keyword>
<dbReference type="SMART" id="SM00421">
    <property type="entry name" value="HTH_LUXR"/>
    <property type="match status" value="1"/>
</dbReference>
<evidence type="ECO:0000256" key="5">
    <source>
        <dbReference type="PROSITE-ProRule" id="PRU00169"/>
    </source>
</evidence>
<dbReference type="PANTHER" id="PTHR43214:SF41">
    <property type="entry name" value="NITRATE_NITRITE RESPONSE REGULATOR PROTEIN NARP"/>
    <property type="match status" value="1"/>
</dbReference>
<reference evidence="8 9" key="1">
    <citation type="submission" date="2024-03" db="EMBL/GenBank/DDBJ databases">
        <title>Complete genome of BD2.</title>
        <authorList>
            <person name="Cao G."/>
        </authorList>
    </citation>
    <scope>NUCLEOTIDE SEQUENCE [LARGE SCALE GENOMIC DNA]</scope>
    <source>
        <strain evidence="8 9">BD2</strain>
    </source>
</reference>
<keyword evidence="2" id="KW-0805">Transcription regulation</keyword>
<keyword evidence="4" id="KW-0804">Transcription</keyword>
<dbReference type="InterPro" id="IPR000792">
    <property type="entry name" value="Tscrpt_reg_LuxR_C"/>
</dbReference>
<dbReference type="PRINTS" id="PR00038">
    <property type="entry name" value="HTHLUXR"/>
</dbReference>
<dbReference type="SUPFAM" id="SSF46894">
    <property type="entry name" value="C-terminal effector domain of the bipartite response regulators"/>
    <property type="match status" value="1"/>
</dbReference>
<dbReference type="InterPro" id="IPR016032">
    <property type="entry name" value="Sig_transdc_resp-reg_C-effctor"/>
</dbReference>
<dbReference type="InterPro" id="IPR001789">
    <property type="entry name" value="Sig_transdc_resp-reg_receiver"/>
</dbReference>
<dbReference type="Gene3D" id="3.40.50.2300">
    <property type="match status" value="1"/>
</dbReference>
<dbReference type="PROSITE" id="PS50110">
    <property type="entry name" value="RESPONSE_REGULATORY"/>
    <property type="match status" value="1"/>
</dbReference>
<gene>
    <name evidence="8" type="ORF">WG219_04445</name>
</gene>
<dbReference type="Pfam" id="PF00196">
    <property type="entry name" value="GerE"/>
    <property type="match status" value="1"/>
</dbReference>
<accession>A0ABZ2RMB6</accession>
<dbReference type="PROSITE" id="PS50043">
    <property type="entry name" value="HTH_LUXR_2"/>
    <property type="match status" value="1"/>
</dbReference>
<dbReference type="InterPro" id="IPR011006">
    <property type="entry name" value="CheY-like_superfamily"/>
</dbReference>
<proteinExistence type="predicted"/>
<dbReference type="PROSITE" id="PS00622">
    <property type="entry name" value="HTH_LUXR_1"/>
    <property type="match status" value="1"/>
</dbReference>
<dbReference type="InterPro" id="IPR039420">
    <property type="entry name" value="WalR-like"/>
</dbReference>
<keyword evidence="9" id="KW-1185">Reference proteome</keyword>
<dbReference type="SUPFAM" id="SSF52172">
    <property type="entry name" value="CheY-like"/>
    <property type="match status" value="1"/>
</dbReference>
<evidence type="ECO:0000256" key="3">
    <source>
        <dbReference type="ARBA" id="ARBA00023125"/>
    </source>
</evidence>
<dbReference type="InterPro" id="IPR058245">
    <property type="entry name" value="NreC/VraR/RcsB-like_REC"/>
</dbReference>
<dbReference type="SMART" id="SM00448">
    <property type="entry name" value="REC"/>
    <property type="match status" value="1"/>
</dbReference>
<dbReference type="CDD" id="cd17535">
    <property type="entry name" value="REC_NarL-like"/>
    <property type="match status" value="1"/>
</dbReference>
<dbReference type="EMBL" id="CP148074">
    <property type="protein sequence ID" value="WXL26735.1"/>
    <property type="molecule type" value="Genomic_DNA"/>
</dbReference>
<evidence type="ECO:0000256" key="2">
    <source>
        <dbReference type="ARBA" id="ARBA00023015"/>
    </source>
</evidence>
<keyword evidence="1" id="KW-0597">Phosphoprotein</keyword>
<dbReference type="CDD" id="cd06170">
    <property type="entry name" value="LuxR_C_like"/>
    <property type="match status" value="1"/>
</dbReference>
<evidence type="ECO:0000256" key="4">
    <source>
        <dbReference type="ARBA" id="ARBA00023163"/>
    </source>
</evidence>
<evidence type="ECO:0000259" key="6">
    <source>
        <dbReference type="PROSITE" id="PS50043"/>
    </source>
</evidence>
<evidence type="ECO:0000259" key="7">
    <source>
        <dbReference type="PROSITE" id="PS50110"/>
    </source>
</evidence>